<evidence type="ECO:0000313" key="8">
    <source>
        <dbReference type="EnsemblPlants" id="OB05G20400.1"/>
    </source>
</evidence>
<evidence type="ECO:0000256" key="4">
    <source>
        <dbReference type="ARBA" id="ARBA00022701"/>
    </source>
</evidence>
<dbReference type="EnsemblPlants" id="OB05G20400.1">
    <property type="protein sequence ID" value="OB05G20400.1"/>
    <property type="gene ID" value="OB05G20400"/>
</dbReference>
<feature type="domain" description="TPX2 C-terminal" evidence="7">
    <location>
        <begin position="71"/>
        <end position="103"/>
    </location>
</feature>
<dbReference type="InterPro" id="IPR027329">
    <property type="entry name" value="TPX2_C"/>
</dbReference>
<dbReference type="AlphaFoldDB" id="J3M616"/>
<sequence>MPNGATLSTWRGEGSYISSNTLRKALRYISSGFGGWGEDINRRRKEKKGRKPALFLRPCQAISIASCGHLDEELEIEQLRKEQVPKAHPMLDFSRPFVMKSETSNSSNRAKMSPQQRGSGVEIVLFKPCALTMVQGECP</sequence>
<evidence type="ECO:0000259" key="7">
    <source>
        <dbReference type="Pfam" id="PF06886"/>
    </source>
</evidence>
<evidence type="ECO:0000256" key="6">
    <source>
        <dbReference type="SAM" id="MobiDB-lite"/>
    </source>
</evidence>
<evidence type="ECO:0000256" key="5">
    <source>
        <dbReference type="ARBA" id="ARBA00023212"/>
    </source>
</evidence>
<evidence type="ECO:0000256" key="3">
    <source>
        <dbReference type="ARBA" id="ARBA00022490"/>
    </source>
</evidence>
<dbReference type="Gramene" id="OB05G20400.1">
    <property type="protein sequence ID" value="OB05G20400.1"/>
    <property type="gene ID" value="OB05G20400"/>
</dbReference>
<accession>J3M616</accession>
<keyword evidence="9" id="KW-1185">Reference proteome</keyword>
<comment type="subcellular location">
    <subcellularLocation>
        <location evidence="1">Cytoplasm</location>
        <location evidence="1">Cytoskeleton</location>
    </subcellularLocation>
</comment>
<dbReference type="GO" id="GO:0005874">
    <property type="term" value="C:microtubule"/>
    <property type="evidence" value="ECO:0007669"/>
    <property type="project" value="UniProtKB-KW"/>
</dbReference>
<keyword evidence="4" id="KW-0493">Microtubule</keyword>
<evidence type="ECO:0000313" key="9">
    <source>
        <dbReference type="Proteomes" id="UP000006038"/>
    </source>
</evidence>
<reference evidence="8" key="2">
    <citation type="submission" date="2013-04" db="UniProtKB">
        <authorList>
            <consortium name="EnsemblPlants"/>
        </authorList>
    </citation>
    <scope>IDENTIFICATION</scope>
</reference>
<dbReference type="Proteomes" id="UP000006038">
    <property type="component" value="Chromosome 5"/>
</dbReference>
<reference evidence="8" key="1">
    <citation type="journal article" date="2013" name="Nat. Commun.">
        <title>Whole-genome sequencing of Oryza brachyantha reveals mechanisms underlying Oryza genome evolution.</title>
        <authorList>
            <person name="Chen J."/>
            <person name="Huang Q."/>
            <person name="Gao D."/>
            <person name="Wang J."/>
            <person name="Lang Y."/>
            <person name="Liu T."/>
            <person name="Li B."/>
            <person name="Bai Z."/>
            <person name="Luis Goicoechea J."/>
            <person name="Liang C."/>
            <person name="Chen C."/>
            <person name="Zhang W."/>
            <person name="Sun S."/>
            <person name="Liao Y."/>
            <person name="Zhang X."/>
            <person name="Yang L."/>
            <person name="Song C."/>
            <person name="Wang M."/>
            <person name="Shi J."/>
            <person name="Liu G."/>
            <person name="Liu J."/>
            <person name="Zhou H."/>
            <person name="Zhou W."/>
            <person name="Yu Q."/>
            <person name="An N."/>
            <person name="Chen Y."/>
            <person name="Cai Q."/>
            <person name="Wang B."/>
            <person name="Liu B."/>
            <person name="Min J."/>
            <person name="Huang Y."/>
            <person name="Wu H."/>
            <person name="Li Z."/>
            <person name="Zhang Y."/>
            <person name="Yin Y."/>
            <person name="Song W."/>
            <person name="Jiang J."/>
            <person name="Jackson S.A."/>
            <person name="Wing R.A."/>
            <person name="Wang J."/>
            <person name="Chen M."/>
        </authorList>
    </citation>
    <scope>NUCLEOTIDE SEQUENCE [LARGE SCALE GENOMIC DNA]</scope>
    <source>
        <strain evidence="8">cv. IRGC 101232</strain>
    </source>
</reference>
<evidence type="ECO:0000256" key="1">
    <source>
        <dbReference type="ARBA" id="ARBA00004245"/>
    </source>
</evidence>
<evidence type="ECO:0000256" key="2">
    <source>
        <dbReference type="ARBA" id="ARBA00005885"/>
    </source>
</evidence>
<protein>
    <recommendedName>
        <fullName evidence="7">TPX2 C-terminal domain-containing protein</fullName>
    </recommendedName>
</protein>
<proteinExistence type="inferred from homology"/>
<name>J3M616_ORYBR</name>
<feature type="compositionally biased region" description="Polar residues" evidence="6">
    <location>
        <begin position="101"/>
        <end position="117"/>
    </location>
</feature>
<organism evidence="8">
    <name type="scientific">Oryza brachyantha</name>
    <name type="common">malo sina</name>
    <dbReference type="NCBI Taxonomy" id="4533"/>
    <lineage>
        <taxon>Eukaryota</taxon>
        <taxon>Viridiplantae</taxon>
        <taxon>Streptophyta</taxon>
        <taxon>Embryophyta</taxon>
        <taxon>Tracheophyta</taxon>
        <taxon>Spermatophyta</taxon>
        <taxon>Magnoliopsida</taxon>
        <taxon>Liliopsida</taxon>
        <taxon>Poales</taxon>
        <taxon>Poaceae</taxon>
        <taxon>BOP clade</taxon>
        <taxon>Oryzoideae</taxon>
        <taxon>Oryzeae</taxon>
        <taxon>Oryzinae</taxon>
        <taxon>Oryza</taxon>
    </lineage>
</organism>
<comment type="similarity">
    <text evidence="2">Belongs to the TPX2 family.</text>
</comment>
<feature type="region of interest" description="Disordered" evidence="6">
    <location>
        <begin position="95"/>
        <end position="117"/>
    </location>
</feature>
<keyword evidence="3" id="KW-0963">Cytoplasm</keyword>
<dbReference type="Pfam" id="PF06886">
    <property type="entry name" value="TPX2"/>
    <property type="match status" value="1"/>
</dbReference>
<dbReference type="HOGENOM" id="CLU_1848200_0_0_1"/>
<keyword evidence="5" id="KW-0206">Cytoskeleton</keyword>